<dbReference type="Proteomes" id="UP000070720">
    <property type="component" value="Chromosome 4"/>
</dbReference>
<proteinExistence type="predicted"/>
<reference evidence="3" key="4">
    <citation type="submission" date="2017-01" db="UniProtKB">
        <authorList>
            <consortium name="EnsemblFungi"/>
        </authorList>
    </citation>
    <scope>IDENTIFICATION</scope>
    <source>
        <strain evidence="3">PH-1 / ATCC MYA-4620 / FGSC 9075 / NRRL 31084</strain>
    </source>
</reference>
<dbReference type="InParanoid" id="A0A098DN22"/>
<dbReference type="Gene3D" id="3.90.640.10">
    <property type="entry name" value="Actin, Chain A, domain 4"/>
    <property type="match status" value="1"/>
</dbReference>
<dbReference type="VEuPathDB" id="FungiDB:FGRAMPH1_01G28131"/>
<dbReference type="EMBL" id="HG970335">
    <property type="protein sequence ID" value="CEF83250.1"/>
    <property type="molecule type" value="Genomic_DNA"/>
</dbReference>
<protein>
    <submittedName>
        <fullName evidence="2">Chromosome 4, complete genome</fullName>
    </submittedName>
</protein>
<evidence type="ECO:0000313" key="4">
    <source>
        <dbReference type="Proteomes" id="UP000070720"/>
    </source>
</evidence>
<reference evidence="2 4" key="3">
    <citation type="journal article" date="2015" name="BMC Genomics">
        <title>The completed genome sequence of the pathogenic ascomycete fungus Fusarium graminearum.</title>
        <authorList>
            <person name="King R."/>
            <person name="Urban M."/>
            <person name="Hammond-Kosack M.C."/>
            <person name="Hassani-Pak K."/>
            <person name="Hammond-Kosack K.E."/>
        </authorList>
    </citation>
    <scope>NUCLEOTIDE SEQUENCE [LARGE SCALE GENOMIC DNA]</scope>
    <source>
        <strain evidence="4">ATCC MYA-4620 / CBS 123657 / FGSC 9075 / NRRL 31084 / PH-1</strain>
        <strain evidence="2">PH-1</strain>
    </source>
</reference>
<feature type="region of interest" description="Disordered" evidence="1">
    <location>
        <begin position="1"/>
        <end position="24"/>
    </location>
</feature>
<dbReference type="InterPro" id="IPR043129">
    <property type="entry name" value="ATPase_NBD"/>
</dbReference>
<keyword evidence="4" id="KW-1185">Reference proteome</keyword>
<reference evidence="3 4" key="2">
    <citation type="journal article" date="2010" name="Nature">
        <title>Comparative genomics reveals mobile pathogenicity chromosomes in Fusarium.</title>
        <authorList>
            <person name="Ma L.J."/>
            <person name="van der Does H.C."/>
            <person name="Borkovich K.A."/>
            <person name="Coleman J.J."/>
            <person name="Daboussi M.J."/>
            <person name="Di Pietro A."/>
            <person name="Dufresne M."/>
            <person name="Freitag M."/>
            <person name="Grabherr M."/>
            <person name="Henrissat B."/>
            <person name="Houterman P.M."/>
            <person name="Kang S."/>
            <person name="Shim W.B."/>
            <person name="Woloshuk C."/>
            <person name="Xie X."/>
            <person name="Xu J.R."/>
            <person name="Antoniw J."/>
            <person name="Baker S.E."/>
            <person name="Bluhm B.H."/>
            <person name="Breakspear A."/>
            <person name="Brown D.W."/>
            <person name="Butchko R.A."/>
            <person name="Chapman S."/>
            <person name="Coulson R."/>
            <person name="Coutinho P.M."/>
            <person name="Danchin E.G."/>
            <person name="Diener A."/>
            <person name="Gale L.R."/>
            <person name="Gardiner D.M."/>
            <person name="Goff S."/>
            <person name="Hammond-Kosack K.E."/>
            <person name="Hilburn K."/>
            <person name="Hua-Van A."/>
            <person name="Jonkers W."/>
            <person name="Kazan K."/>
            <person name="Kodira C.D."/>
            <person name="Koehrsen M."/>
            <person name="Kumar L."/>
            <person name="Lee Y.H."/>
            <person name="Li L."/>
            <person name="Manners J.M."/>
            <person name="Miranda-Saavedra D."/>
            <person name="Mukherjee M."/>
            <person name="Park G."/>
            <person name="Park J."/>
            <person name="Park S.Y."/>
            <person name="Proctor R.H."/>
            <person name="Regev A."/>
            <person name="Ruiz-Roldan M.C."/>
            <person name="Sain D."/>
            <person name="Sakthikumar S."/>
            <person name="Sykes S."/>
            <person name="Schwartz D.C."/>
            <person name="Turgeon B.G."/>
            <person name="Wapinski I."/>
            <person name="Yoder O."/>
            <person name="Young S."/>
            <person name="Zeng Q."/>
            <person name="Zhou S."/>
            <person name="Galagan J."/>
            <person name="Cuomo C.A."/>
            <person name="Kistler H.C."/>
            <person name="Rep M."/>
        </authorList>
    </citation>
    <scope>GENOME REANNOTATION</scope>
    <source>
        <strain evidence="4">ATCC MYA-4620 / CBS 123657 / FGSC 9075 / NRRL 31084 / PH-1</strain>
        <strain evidence="3">PH-1 / ATCC MYA-4620 / FGSC 9075 / NRRL 31084</strain>
    </source>
</reference>
<gene>
    <name evidence="3" type="primary">FG09010.1</name>
    <name evidence="2" type="ORF">FGRAMPH1_01T28131</name>
</gene>
<accession>A0A0E0S9Y7</accession>
<evidence type="ECO:0000256" key="1">
    <source>
        <dbReference type="SAM" id="MobiDB-lite"/>
    </source>
</evidence>
<dbReference type="AlphaFoldDB" id="A0A098DN22"/>
<sequence>MAGLHEPREDSLMQSDDSTCSASTDRTPDVIFLGIDLGTCYSGISYGRFDPQDLAFPRCWIHTATLGGVSGSRVQTRIPVNYYDKHFKGPFLEWFKMSLFRNEDLPDDVLRSSMFAELAILRKRLKVSAVTAMADYLKLLWSDFHGSLDYSISRQLARLSNILSDKVHLIPKFISDVEAASIALVLDLIKEHNGTTQMPRHGDVVVVCDCGSFTTESTTYKICPRKPLQMEEITRGECIHAGGALIDNAFMDILKAKIKKKHPRSIIDNSEEQLREIAYDYWEKDMKCNFSGDRREWTFEVPYGGGYTNTSLAISFNAFELALIFDPIVDKITSQIKGLFDHDSIRGTGWPMHQHVIIAGGFGCSPYVQTRIKQAVYKQTPSAIFRYPPGDQGYGVALYPKTNIIWLLKEGERSSAIDHHRVSLPLNALSTIIANGSVNNTVWLYCKPGDNLHEKPFCTITWSRVGPRTEHELGFEWDNFRMEVSILREGRKVDGLSIEYHPHA</sequence>
<dbReference type="EnsemblFungi" id="CEF83250">
    <property type="protein sequence ID" value="CEF83250"/>
    <property type="gene ID" value="FGRRES_09010_M"/>
</dbReference>
<dbReference type="SUPFAM" id="SSF53067">
    <property type="entry name" value="Actin-like ATPase domain"/>
    <property type="match status" value="1"/>
</dbReference>
<dbReference type="PANTHER" id="PTHR14187:SF5">
    <property type="entry name" value="HEAT SHOCK 70 KDA PROTEIN 12A"/>
    <property type="match status" value="1"/>
</dbReference>
<evidence type="ECO:0000313" key="2">
    <source>
        <dbReference type="EMBL" id="CEF83250.1"/>
    </source>
</evidence>
<feature type="compositionally biased region" description="Basic and acidic residues" evidence="1">
    <location>
        <begin position="1"/>
        <end position="11"/>
    </location>
</feature>
<organism evidence="2 4">
    <name type="scientific">Gibberella zeae (strain ATCC MYA-4620 / CBS 123657 / FGSC 9075 / NRRL 31084 / PH-1)</name>
    <name type="common">Wheat head blight fungus</name>
    <name type="synonym">Fusarium graminearum</name>
    <dbReference type="NCBI Taxonomy" id="229533"/>
    <lineage>
        <taxon>Eukaryota</taxon>
        <taxon>Fungi</taxon>
        <taxon>Dikarya</taxon>
        <taxon>Ascomycota</taxon>
        <taxon>Pezizomycotina</taxon>
        <taxon>Sordariomycetes</taxon>
        <taxon>Hypocreomycetidae</taxon>
        <taxon>Hypocreales</taxon>
        <taxon>Nectriaceae</taxon>
        <taxon>Fusarium</taxon>
    </lineage>
</organism>
<evidence type="ECO:0000313" key="3">
    <source>
        <dbReference type="EnsemblFungi" id="CEF83250"/>
    </source>
</evidence>
<dbReference type="CDD" id="cd10170">
    <property type="entry name" value="ASKHA_NBD_HSP70"/>
    <property type="match status" value="1"/>
</dbReference>
<reference evidence="3 4" key="1">
    <citation type="journal article" date="2007" name="Science">
        <title>The Fusarium graminearum genome reveals a link between localized polymorphism and pathogen specialization.</title>
        <authorList>
            <person name="Cuomo C.A."/>
            <person name="Gueldener U."/>
            <person name="Xu J.-R."/>
            <person name="Trail F."/>
            <person name="Turgeon B.G."/>
            <person name="Di Pietro A."/>
            <person name="Walton J.D."/>
            <person name="Ma L.-J."/>
            <person name="Baker S.E."/>
            <person name="Rep M."/>
            <person name="Adam G."/>
            <person name="Antoniw J."/>
            <person name="Baldwin T."/>
            <person name="Calvo S.E."/>
            <person name="Chang Y.-L."/>
            <person name="DeCaprio D."/>
            <person name="Gale L.R."/>
            <person name="Gnerre S."/>
            <person name="Goswami R.S."/>
            <person name="Hammond-Kosack K."/>
            <person name="Harris L.J."/>
            <person name="Hilburn K."/>
            <person name="Kennell J.C."/>
            <person name="Kroken S."/>
            <person name="Magnuson J.K."/>
            <person name="Mannhaupt G."/>
            <person name="Mauceli E.W."/>
            <person name="Mewes H.-W."/>
            <person name="Mitterbauer R."/>
            <person name="Muehlbauer G."/>
            <person name="Muensterkoetter M."/>
            <person name="Nelson D."/>
            <person name="O'Donnell K."/>
            <person name="Ouellet T."/>
            <person name="Qi W."/>
            <person name="Quesneville H."/>
            <person name="Roncero M.I.G."/>
            <person name="Seong K.-Y."/>
            <person name="Tetko I.V."/>
            <person name="Urban M."/>
            <person name="Waalwijk C."/>
            <person name="Ward T.J."/>
            <person name="Yao J."/>
            <person name="Birren B.W."/>
            <person name="Kistler H.C."/>
        </authorList>
    </citation>
    <scope>NUCLEOTIDE SEQUENCE [LARGE SCALE GENOMIC DNA]</scope>
    <source>
        <strain evidence="4">ATCC MYA-4620 / CBS 123657 / FGSC 9075 / NRRL 31084 / PH-1</strain>
        <strain evidence="3">PH-1 / ATCC MYA-4620 / FGSC 9075 / NRRL 31084</strain>
    </source>
</reference>
<name>A0A098DN22_GIBZE</name>
<feature type="compositionally biased region" description="Polar residues" evidence="1">
    <location>
        <begin position="12"/>
        <end position="24"/>
    </location>
</feature>
<dbReference type="Gene3D" id="3.30.420.40">
    <property type="match status" value="2"/>
</dbReference>
<accession>A0A098DN22</accession>
<dbReference type="PANTHER" id="PTHR14187">
    <property type="entry name" value="ALPHA KINASE/ELONGATION FACTOR 2 KINASE"/>
    <property type="match status" value="1"/>
</dbReference>
<dbReference type="STRING" id="229533.A0A098DN22"/>